<organism evidence="1 2">
    <name type="scientific">Mesorhizobium australicum</name>
    <dbReference type="NCBI Taxonomy" id="536018"/>
    <lineage>
        <taxon>Bacteria</taxon>
        <taxon>Pseudomonadati</taxon>
        <taxon>Pseudomonadota</taxon>
        <taxon>Alphaproteobacteria</taxon>
        <taxon>Hyphomicrobiales</taxon>
        <taxon>Phyllobacteriaceae</taxon>
        <taxon>Mesorhizobium</taxon>
    </lineage>
</organism>
<evidence type="ECO:0000313" key="2">
    <source>
        <dbReference type="Proteomes" id="UP001480082"/>
    </source>
</evidence>
<name>A0ACC6T1R5_9HYPH</name>
<keyword evidence="2" id="KW-1185">Reference proteome</keyword>
<evidence type="ECO:0000313" key="1">
    <source>
        <dbReference type="EMBL" id="MER9285665.1"/>
    </source>
</evidence>
<reference evidence="1 2" key="1">
    <citation type="journal article" date="2024" name="Proc. Natl. Acad. Sci. U.S.A.">
        <title>The evolutionary genomics of adaptation to stress in wild rhizobium bacteria.</title>
        <authorList>
            <person name="Kehlet-Delgado H."/>
            <person name="Montoya A.P."/>
            <person name="Jensen K.T."/>
            <person name="Wendlandt C.E."/>
            <person name="Dexheimer C."/>
            <person name="Roberts M."/>
            <person name="Torres Martinez L."/>
            <person name="Friesen M.L."/>
            <person name="Griffitts J.S."/>
            <person name="Porter S.S."/>
        </authorList>
    </citation>
    <scope>NUCLEOTIDE SEQUENCE [LARGE SCALE GENOMIC DNA]</scope>
    <source>
        <strain evidence="1 2">M0468</strain>
    </source>
</reference>
<dbReference type="EMBL" id="JAMYRI010000009">
    <property type="protein sequence ID" value="MER9285665.1"/>
    <property type="molecule type" value="Genomic_DNA"/>
</dbReference>
<sequence>MEKLNPEFVGRAIAQLMILPDYEASAADSLVTAITVFDEVLSSKNLTTSP</sequence>
<protein>
    <submittedName>
        <fullName evidence="1">Uncharacterized protein</fullName>
    </submittedName>
</protein>
<accession>A0ACC6T1R5</accession>
<comment type="caution">
    <text evidence="1">The sequence shown here is derived from an EMBL/GenBank/DDBJ whole genome shotgun (WGS) entry which is preliminary data.</text>
</comment>
<gene>
    <name evidence="1" type="ORF">NKI81_17115</name>
</gene>
<proteinExistence type="predicted"/>
<dbReference type="Proteomes" id="UP001480082">
    <property type="component" value="Unassembled WGS sequence"/>
</dbReference>